<organism evidence="1 2">
    <name type="scientific">Nemania bipapillata</name>
    <dbReference type="NCBI Taxonomy" id="110536"/>
    <lineage>
        <taxon>Eukaryota</taxon>
        <taxon>Fungi</taxon>
        <taxon>Dikarya</taxon>
        <taxon>Ascomycota</taxon>
        <taxon>Pezizomycotina</taxon>
        <taxon>Sordariomycetes</taxon>
        <taxon>Xylariomycetidae</taxon>
        <taxon>Xylariales</taxon>
        <taxon>Xylariaceae</taxon>
        <taxon>Nemania</taxon>
    </lineage>
</organism>
<gene>
    <name evidence="1" type="ORF">ONZ43_g5974</name>
</gene>
<accession>A0ACC2I4H9</accession>
<evidence type="ECO:0000313" key="2">
    <source>
        <dbReference type="Proteomes" id="UP001153334"/>
    </source>
</evidence>
<keyword evidence="2" id="KW-1185">Reference proteome</keyword>
<sequence>MAISAPTAVAHGTVTAKLNFTRRPAEGQVAFNYVDAPPAGEPQNNLEKYQADVAITDIRGHESEYNLDRDAFQIIQDVPESKEKAFVDDESIKANYYPEVEKLLLDNIPGSNRIFLFDHTIRRADPNSSRKAVQSVHIDQTAYSAEKRVRSHMGEDAEKLLQGRYRIVNVWRPLNKTPLESMPLGFASSSTLDQHDVIPVEHRYPHGYIGQTAAIAYNPGQKWHYLSGMTGSERLLLECFDSESLKEGTTVDGGRVAHTAFEHPLTRPEHEGRESIEVRALVFGP</sequence>
<comment type="caution">
    <text evidence="1">The sequence shown here is derived from an EMBL/GenBank/DDBJ whole genome shotgun (WGS) entry which is preliminary data.</text>
</comment>
<evidence type="ECO:0000313" key="1">
    <source>
        <dbReference type="EMBL" id="KAJ8110070.1"/>
    </source>
</evidence>
<dbReference type="EMBL" id="JAPESX010001987">
    <property type="protein sequence ID" value="KAJ8110070.1"/>
    <property type="molecule type" value="Genomic_DNA"/>
</dbReference>
<name>A0ACC2I4H9_9PEZI</name>
<reference evidence="1" key="1">
    <citation type="submission" date="2022-11" db="EMBL/GenBank/DDBJ databases">
        <title>Genome Sequence of Nemania bipapillata.</title>
        <authorList>
            <person name="Buettner E."/>
        </authorList>
    </citation>
    <scope>NUCLEOTIDE SEQUENCE</scope>
    <source>
        <strain evidence="1">CP14</strain>
    </source>
</reference>
<dbReference type="Proteomes" id="UP001153334">
    <property type="component" value="Unassembled WGS sequence"/>
</dbReference>
<protein>
    <submittedName>
        <fullName evidence="1">Uncharacterized protein</fullName>
    </submittedName>
</protein>
<proteinExistence type="predicted"/>